<protein>
    <submittedName>
        <fullName evidence="3">Uncharacterized protein</fullName>
    </submittedName>
</protein>
<comment type="caution">
    <text evidence="3">The sequence shown here is derived from an EMBL/GenBank/DDBJ whole genome shotgun (WGS) entry which is preliminary data.</text>
</comment>
<dbReference type="AlphaFoldDB" id="A0A9D7JY40"/>
<feature type="chain" id="PRO_5038781661" evidence="2">
    <location>
        <begin position="25"/>
        <end position="99"/>
    </location>
</feature>
<dbReference type="Proteomes" id="UP000886689">
    <property type="component" value="Unassembled WGS sequence"/>
</dbReference>
<keyword evidence="2" id="KW-0732">Signal</keyword>
<name>A0A9D7JY40_9PROT</name>
<evidence type="ECO:0000313" key="4">
    <source>
        <dbReference type="Proteomes" id="UP000886689"/>
    </source>
</evidence>
<proteinExistence type="predicted"/>
<feature type="compositionally biased region" description="Basic and acidic residues" evidence="1">
    <location>
        <begin position="38"/>
        <end position="50"/>
    </location>
</feature>
<sequence>MIRQRCSALVLLLLLSAATLPAHAFPGGGVGRGGWMQVKDRPQQPQRDHQFQQPQRQQESHRQGQQGQQRMSPDERRQLRRDLHDAGRDVYPQRREGRR</sequence>
<feature type="region of interest" description="Disordered" evidence="1">
    <location>
        <begin position="22"/>
        <end position="99"/>
    </location>
</feature>
<evidence type="ECO:0000256" key="2">
    <source>
        <dbReference type="SAM" id="SignalP"/>
    </source>
</evidence>
<dbReference type="EMBL" id="JADJUC010000001">
    <property type="protein sequence ID" value="MBK8522798.1"/>
    <property type="molecule type" value="Genomic_DNA"/>
</dbReference>
<organism evidence="3 4">
    <name type="scientific">Candidatus Proximibacter danicus</name>
    <dbReference type="NCBI Taxonomy" id="2954365"/>
    <lineage>
        <taxon>Bacteria</taxon>
        <taxon>Pseudomonadati</taxon>
        <taxon>Pseudomonadota</taxon>
        <taxon>Betaproteobacteria</taxon>
        <taxon>Candidatus Proximibacter</taxon>
    </lineage>
</organism>
<gene>
    <name evidence="3" type="ORF">IPL58_00880</name>
</gene>
<feature type="signal peptide" evidence="2">
    <location>
        <begin position="1"/>
        <end position="24"/>
    </location>
</feature>
<evidence type="ECO:0000313" key="3">
    <source>
        <dbReference type="EMBL" id="MBK8522798.1"/>
    </source>
</evidence>
<feature type="compositionally biased region" description="Low complexity" evidence="1">
    <location>
        <begin position="51"/>
        <end position="70"/>
    </location>
</feature>
<accession>A0A9D7JY40</accession>
<evidence type="ECO:0000256" key="1">
    <source>
        <dbReference type="SAM" id="MobiDB-lite"/>
    </source>
</evidence>
<reference evidence="3" key="1">
    <citation type="submission" date="2020-10" db="EMBL/GenBank/DDBJ databases">
        <title>Connecting structure to function with the recovery of over 1000 high-quality activated sludge metagenome-assembled genomes encoding full-length rRNA genes using long-read sequencing.</title>
        <authorList>
            <person name="Singleton C.M."/>
            <person name="Petriglieri F."/>
            <person name="Kristensen J.M."/>
            <person name="Kirkegaard R.H."/>
            <person name="Michaelsen T.Y."/>
            <person name="Andersen M.H."/>
            <person name="Karst S.M."/>
            <person name="Dueholm M.S."/>
            <person name="Nielsen P.H."/>
            <person name="Albertsen M."/>
        </authorList>
    </citation>
    <scope>NUCLEOTIDE SEQUENCE</scope>
    <source>
        <strain evidence="3">Hirt_18-Q3-R61-65_BATAC.395</strain>
    </source>
</reference>
<feature type="compositionally biased region" description="Basic and acidic residues" evidence="1">
    <location>
        <begin position="72"/>
        <end position="99"/>
    </location>
</feature>